<feature type="domain" description="PAS" evidence="1">
    <location>
        <begin position="106"/>
        <end position="176"/>
    </location>
</feature>
<dbReference type="AlphaFoldDB" id="A0A934RRY1"/>
<name>A0A934RRY1_9BACT</name>
<dbReference type="InterPro" id="IPR000014">
    <property type="entry name" value="PAS"/>
</dbReference>
<evidence type="ECO:0000313" key="3">
    <source>
        <dbReference type="Proteomes" id="UP000604083"/>
    </source>
</evidence>
<dbReference type="InterPro" id="IPR013767">
    <property type="entry name" value="PAS_fold"/>
</dbReference>
<dbReference type="SUPFAM" id="SSF55785">
    <property type="entry name" value="PYP-like sensor domain (PAS domain)"/>
    <property type="match status" value="2"/>
</dbReference>
<dbReference type="InterPro" id="IPR035965">
    <property type="entry name" value="PAS-like_dom_sf"/>
</dbReference>
<comment type="caution">
    <text evidence="2">The sequence shown here is derived from an EMBL/GenBank/DDBJ whole genome shotgun (WGS) entry which is preliminary data.</text>
</comment>
<organism evidence="2 3">
    <name type="scientific">Roseibacillus ishigakijimensis</name>
    <dbReference type="NCBI Taxonomy" id="454146"/>
    <lineage>
        <taxon>Bacteria</taxon>
        <taxon>Pseudomonadati</taxon>
        <taxon>Verrucomicrobiota</taxon>
        <taxon>Verrucomicrobiia</taxon>
        <taxon>Verrucomicrobiales</taxon>
        <taxon>Verrucomicrobiaceae</taxon>
        <taxon>Roseibacillus</taxon>
    </lineage>
</organism>
<dbReference type="Gene3D" id="3.30.450.20">
    <property type="entry name" value="PAS domain"/>
    <property type="match status" value="2"/>
</dbReference>
<protein>
    <submittedName>
        <fullName evidence="2">PAS domain S-box protein</fullName>
    </submittedName>
</protein>
<evidence type="ECO:0000313" key="2">
    <source>
        <dbReference type="EMBL" id="MBK1834822.1"/>
    </source>
</evidence>
<sequence length="343" mass="39466">MNKSERRADLEELVQTLSPDTRRNLKYLLEFGTGYLGCEDLALVEAPDRHDESLGYSRLHPIPNTKKYLRVRGFQTNPCEKKLKIFLQLLALNDSRENCCTNFDKLKEYSEALFEGCPDSIVVTNERGVISDANRAMVALTRISRDKLIGMQVARLTDSHGRMEIAESLRKLASQGRVFFECNLYVKPQRRIPVAVSVRDFHFQGRRLVLATLRDMRSERDEISASETYQSSIQRCITNADDCFLRYDQFGRISDCNPHTRKLTGFSPSWLQGRPFDDLLSLNSLKKFRQAVTRLQKTGYATFNGEVMHANGKPVPVRATIMQLEFNGEHFCRVLLQDLREEE</sequence>
<feature type="domain" description="PAS" evidence="1">
    <location>
        <begin position="229"/>
        <end position="299"/>
    </location>
</feature>
<dbReference type="EMBL" id="JAENIO010000033">
    <property type="protein sequence ID" value="MBK1834822.1"/>
    <property type="molecule type" value="Genomic_DNA"/>
</dbReference>
<dbReference type="CDD" id="cd00130">
    <property type="entry name" value="PAS"/>
    <property type="match status" value="2"/>
</dbReference>
<dbReference type="SMART" id="SM00091">
    <property type="entry name" value="PAS"/>
    <property type="match status" value="2"/>
</dbReference>
<dbReference type="PROSITE" id="PS50112">
    <property type="entry name" value="PAS"/>
    <property type="match status" value="2"/>
</dbReference>
<dbReference type="GO" id="GO:0006355">
    <property type="term" value="P:regulation of DNA-templated transcription"/>
    <property type="evidence" value="ECO:0007669"/>
    <property type="project" value="InterPro"/>
</dbReference>
<dbReference type="InterPro" id="IPR052155">
    <property type="entry name" value="Biofilm_reg_signaling"/>
</dbReference>
<keyword evidence="3" id="KW-1185">Reference proteome</keyword>
<dbReference type="PANTHER" id="PTHR44757:SF2">
    <property type="entry name" value="BIOFILM ARCHITECTURE MAINTENANCE PROTEIN MBAA"/>
    <property type="match status" value="1"/>
</dbReference>
<dbReference type="Proteomes" id="UP000604083">
    <property type="component" value="Unassembled WGS sequence"/>
</dbReference>
<evidence type="ECO:0000259" key="1">
    <source>
        <dbReference type="PROSITE" id="PS50112"/>
    </source>
</evidence>
<dbReference type="Pfam" id="PF00989">
    <property type="entry name" value="PAS"/>
    <property type="match status" value="1"/>
</dbReference>
<dbReference type="PANTHER" id="PTHR44757">
    <property type="entry name" value="DIGUANYLATE CYCLASE DGCP"/>
    <property type="match status" value="1"/>
</dbReference>
<dbReference type="NCBIfam" id="TIGR00229">
    <property type="entry name" value="sensory_box"/>
    <property type="match status" value="2"/>
</dbReference>
<accession>A0A934RRY1</accession>
<reference evidence="2" key="1">
    <citation type="submission" date="2021-01" db="EMBL/GenBank/DDBJ databases">
        <title>Modified the classification status of verrucomicrobia.</title>
        <authorList>
            <person name="Feng X."/>
        </authorList>
    </citation>
    <scope>NUCLEOTIDE SEQUENCE</scope>
    <source>
        <strain evidence="2">KCTC 12986</strain>
    </source>
</reference>
<gene>
    <name evidence="2" type="ORF">JIN78_12190</name>
</gene>
<dbReference type="RefSeq" id="WP_200392256.1">
    <property type="nucleotide sequence ID" value="NZ_JAENIO010000033.1"/>
</dbReference>
<proteinExistence type="predicted"/>
<dbReference type="Pfam" id="PF13426">
    <property type="entry name" value="PAS_9"/>
    <property type="match status" value="1"/>
</dbReference>